<keyword evidence="3" id="KW-1185">Reference proteome</keyword>
<accession>A0ABY6IH67</accession>
<evidence type="ECO:0000313" key="3">
    <source>
        <dbReference type="Proteomes" id="UP001163878"/>
    </source>
</evidence>
<dbReference type="EMBL" id="CP107567">
    <property type="protein sequence ID" value="UYQ66246.1"/>
    <property type="molecule type" value="Genomic_DNA"/>
</dbReference>
<reference evidence="2" key="1">
    <citation type="submission" date="2022-10" db="EMBL/GenBank/DDBJ databases">
        <title>Cytochrome P450 Catalyzes Benzene Ring Formation in the Biosynthesis of Trialkyl-Substituted Aromatic Polyketides.</title>
        <authorList>
            <person name="Zhao E."/>
            <person name="Ge H."/>
        </authorList>
    </citation>
    <scope>NUCLEOTIDE SEQUENCE</scope>
    <source>
        <strain evidence="2">NA0869</strain>
    </source>
</reference>
<sequence>MTQELREHAEHEDRCIHPLLRERVDAADALDTEHVRLDAALAALDDRARRLPTTPAASLLDARHGLYLAVNELISAYLGHLHAEETVAMPALWKGCGDAELATVFSAFKASRTPEEALTDLAVPAARRPGVHRARHTGSRAA</sequence>
<dbReference type="InterPro" id="IPR012312">
    <property type="entry name" value="Hemerythrin-like"/>
</dbReference>
<name>A0ABY6IH67_STRPE</name>
<dbReference type="Gene3D" id="1.20.120.520">
    <property type="entry name" value="nmb1532 protein domain like"/>
    <property type="match status" value="1"/>
</dbReference>
<dbReference type="Proteomes" id="UP001163878">
    <property type="component" value="Chromosome"/>
</dbReference>
<dbReference type="Pfam" id="PF01814">
    <property type="entry name" value="Hemerythrin"/>
    <property type="match status" value="1"/>
</dbReference>
<feature type="domain" description="Hemerythrin-like" evidence="1">
    <location>
        <begin position="2"/>
        <end position="92"/>
    </location>
</feature>
<evidence type="ECO:0000313" key="2">
    <source>
        <dbReference type="EMBL" id="UYQ66246.1"/>
    </source>
</evidence>
<gene>
    <name evidence="2" type="ORF">OGH68_35535</name>
</gene>
<dbReference type="RefSeq" id="WP_264249705.1">
    <property type="nucleotide sequence ID" value="NZ_CP107567.1"/>
</dbReference>
<proteinExistence type="predicted"/>
<evidence type="ECO:0000259" key="1">
    <source>
        <dbReference type="Pfam" id="PF01814"/>
    </source>
</evidence>
<organism evidence="2 3">
    <name type="scientific">Streptomyces peucetius</name>
    <dbReference type="NCBI Taxonomy" id="1950"/>
    <lineage>
        <taxon>Bacteria</taxon>
        <taxon>Bacillati</taxon>
        <taxon>Actinomycetota</taxon>
        <taxon>Actinomycetes</taxon>
        <taxon>Kitasatosporales</taxon>
        <taxon>Streptomycetaceae</taxon>
        <taxon>Streptomyces</taxon>
    </lineage>
</organism>
<protein>
    <submittedName>
        <fullName evidence="2">Hemerythrin domain-containing protein</fullName>
    </submittedName>
</protein>